<dbReference type="Proteomes" id="UP000429523">
    <property type="component" value="Unassembled WGS sequence"/>
</dbReference>
<dbReference type="PANTHER" id="PTHR11733:SF167">
    <property type="entry name" value="FI17812P1-RELATED"/>
    <property type="match status" value="1"/>
</dbReference>
<dbReference type="EMBL" id="QXGA01001454">
    <property type="protein sequence ID" value="KAE9118600.1"/>
    <property type="molecule type" value="Genomic_DNA"/>
</dbReference>
<evidence type="ECO:0000259" key="10">
    <source>
        <dbReference type="Pfam" id="PF01431"/>
    </source>
</evidence>
<dbReference type="EMBL" id="QXGF01001652">
    <property type="protein sequence ID" value="KAE8928601.1"/>
    <property type="molecule type" value="Genomic_DNA"/>
</dbReference>
<feature type="region of interest" description="Disordered" evidence="8">
    <location>
        <begin position="853"/>
        <end position="903"/>
    </location>
</feature>
<comment type="similarity">
    <text evidence="2">Belongs to the peptidase M13 family.</text>
</comment>
<dbReference type="PRINTS" id="PR00786">
    <property type="entry name" value="NEPRILYSIN"/>
</dbReference>
<comment type="cofactor">
    <cofactor evidence="1">
        <name>Zn(2+)</name>
        <dbReference type="ChEBI" id="CHEBI:29105"/>
    </cofactor>
</comment>
<dbReference type="PANTHER" id="PTHR11733">
    <property type="entry name" value="ZINC METALLOPROTEASE FAMILY M13 NEPRILYSIN-RELATED"/>
    <property type="match status" value="1"/>
</dbReference>
<evidence type="ECO:0000259" key="11">
    <source>
        <dbReference type="Pfam" id="PF05649"/>
    </source>
</evidence>
<feature type="signal peptide" evidence="9">
    <location>
        <begin position="1"/>
        <end position="20"/>
    </location>
</feature>
<feature type="compositionally biased region" description="Polar residues" evidence="8">
    <location>
        <begin position="1000"/>
        <end position="1033"/>
    </location>
</feature>
<evidence type="ECO:0000256" key="6">
    <source>
        <dbReference type="ARBA" id="ARBA00022833"/>
    </source>
</evidence>
<feature type="chain" id="PRO_5036379362" description="Peptidase M13 C-terminal domain-containing protein" evidence="9">
    <location>
        <begin position="21"/>
        <end position="1055"/>
    </location>
</feature>
<feature type="domain" description="Peptidase M13 C-terminal" evidence="10">
    <location>
        <begin position="471"/>
        <end position="676"/>
    </location>
</feature>
<dbReference type="AlphaFoldDB" id="A0A6A3E9N5"/>
<dbReference type="GO" id="GO:0004222">
    <property type="term" value="F:metalloendopeptidase activity"/>
    <property type="evidence" value="ECO:0007669"/>
    <property type="project" value="InterPro"/>
</dbReference>
<dbReference type="InterPro" id="IPR018497">
    <property type="entry name" value="Peptidase_M13_C"/>
</dbReference>
<dbReference type="InterPro" id="IPR000718">
    <property type="entry name" value="Peptidase_M13"/>
</dbReference>
<organism evidence="12 15">
    <name type="scientific">Phytophthora fragariae</name>
    <dbReference type="NCBI Taxonomy" id="53985"/>
    <lineage>
        <taxon>Eukaryota</taxon>
        <taxon>Sar</taxon>
        <taxon>Stramenopiles</taxon>
        <taxon>Oomycota</taxon>
        <taxon>Peronosporomycetes</taxon>
        <taxon>Peronosporales</taxon>
        <taxon>Peronosporaceae</taxon>
        <taxon>Phytophthora</taxon>
    </lineage>
</organism>
<dbReference type="SUPFAM" id="SSF55486">
    <property type="entry name" value="Metalloproteases ('zincins'), catalytic domain"/>
    <property type="match status" value="1"/>
</dbReference>
<comment type="caution">
    <text evidence="12">The sequence shown here is derived from an EMBL/GenBank/DDBJ whole genome shotgun (WGS) entry which is preliminary data.</text>
</comment>
<dbReference type="InterPro" id="IPR024079">
    <property type="entry name" value="MetalloPept_cat_dom_sf"/>
</dbReference>
<evidence type="ECO:0000256" key="3">
    <source>
        <dbReference type="ARBA" id="ARBA00022670"/>
    </source>
</evidence>
<feature type="region of interest" description="Disordered" evidence="8">
    <location>
        <begin position="947"/>
        <end position="1055"/>
    </location>
</feature>
<protein>
    <recommendedName>
        <fullName evidence="18">Peptidase M13 C-terminal domain-containing protein</fullName>
    </recommendedName>
</protein>
<dbReference type="GO" id="GO:0005886">
    <property type="term" value="C:plasma membrane"/>
    <property type="evidence" value="ECO:0007669"/>
    <property type="project" value="TreeGrafter"/>
</dbReference>
<feature type="compositionally biased region" description="Basic and acidic residues" evidence="8">
    <location>
        <begin position="960"/>
        <end position="970"/>
    </location>
</feature>
<sequence>MKRLSIIGCGLLLSPPLAASRALPDSVASLVDTSVDPCVDFYRFSCGGWLATHDILRNESMVEYAFDTAQNAMDAVVLQAITNDSTSLVGELYASCMDMDARNTVGAEPLRDGVQSIVNAQDKRELFQVAGRLARTGADFITNLEPDSSLQNASRNVLWVSHADLTLEDEYYENPQVLKYIEKNLTFYASTILNLTGFELEGSEYDDYGEVVLGVEKQLIELQNYAELDPETADVYYSFLYKEAAENYPLVFGAYAEGMQLLDDAPALTENTEIAFLTTAYFEKAEELVLLVTLDALKVYVAFAYINNFAKYLSEPFVDARFEFFRGVMLGAQTPLSMEKICAANVVDLLPVHAGAAYVANRDDMKETGDAFIAMLNELLDAMATNIKTLDWLDDRTRAGALAKLDTLEVMYVEPDADQLEKEAQGLVKLDPTAYFANVDLIRTAQYVSLAWTIGADVDRGEWGMSAASANAYYTPYTNQIVFPAGLMQQPFFDASGSAAQIFGSLGVVAGHEISHGFDNTGSNFDAKGNWNKWWTDTTAAEFETRAQCLVDLYSSFYTEAEDGVQLVPVNGMKTLGENIADNGGLHVAFNAYKKRACSPGSGDDNSSDNDDQLFFLSYAQTWCGKIRDETAVDSFLTNAHAVGEVRVNGAAMNSFAFASAFNCPAGAPMNPVDKCVLWGQRHYCMLSCEVLGTQGGEFPLAMAATTDAIETQDERERRQRYEDTERELLAVLEAETVDESTRKRQLVGLFDRFRSEYTQLSVKLRESLRLQRRLMDKCLQMKNELVVCALKIKTTEQVQADEIKSLVFYRDECEYAWKQSALSQERECDAVRIIDDLKAKIEDLQLQVKAHVANGASPTPSRRRPHSKGSSEVPLSTSPVVSKTQTSHLYPPTFADSPTMTAVSPTKRSKLLMNGSPGSLTMPSLLSFEEWKFATKVWCPATPLALGGPSRTAPTPSKDAIHASERQQEITRCVSVPSLHPTPMERVNSPQQQQRQQQERINSTTTMPARAGTPSSIVAATQSSAQNPQTAPITRRGGTPAIKRRAPRQLPHVQ</sequence>
<evidence type="ECO:0000313" key="13">
    <source>
        <dbReference type="EMBL" id="KAE9118600.1"/>
    </source>
</evidence>
<dbReference type="Proteomes" id="UP000440732">
    <property type="component" value="Unassembled WGS sequence"/>
</dbReference>
<reference evidence="15 16" key="1">
    <citation type="submission" date="2018-08" db="EMBL/GenBank/DDBJ databases">
        <title>Genomic investigation of the strawberry pathogen Phytophthora fragariae indicates pathogenicity is determined by transcriptional variation in three key races.</title>
        <authorList>
            <person name="Adams T.M."/>
            <person name="Armitage A.D."/>
            <person name="Sobczyk M.K."/>
            <person name="Bates H.J."/>
            <person name="Dunwell J.M."/>
            <person name="Nellist C.F."/>
            <person name="Harrison R.J."/>
        </authorList>
    </citation>
    <scope>NUCLEOTIDE SEQUENCE [LARGE SCALE GENOMIC DNA]</scope>
    <source>
        <strain evidence="14 16">A4</strain>
        <strain evidence="13 17">NOV-5</strain>
        <strain evidence="12 15">NOV-9</strain>
    </source>
</reference>
<evidence type="ECO:0000256" key="2">
    <source>
        <dbReference type="ARBA" id="ARBA00007357"/>
    </source>
</evidence>
<keyword evidence="6" id="KW-0862">Zinc</keyword>
<evidence type="ECO:0000256" key="8">
    <source>
        <dbReference type="SAM" id="MobiDB-lite"/>
    </source>
</evidence>
<dbReference type="CDD" id="cd08662">
    <property type="entry name" value="M13"/>
    <property type="match status" value="1"/>
</dbReference>
<dbReference type="Proteomes" id="UP000437068">
    <property type="component" value="Unassembled WGS sequence"/>
</dbReference>
<evidence type="ECO:0000313" key="16">
    <source>
        <dbReference type="Proteomes" id="UP000437068"/>
    </source>
</evidence>
<evidence type="ECO:0000313" key="17">
    <source>
        <dbReference type="Proteomes" id="UP000440732"/>
    </source>
</evidence>
<evidence type="ECO:0000256" key="9">
    <source>
        <dbReference type="SAM" id="SignalP"/>
    </source>
</evidence>
<evidence type="ECO:0008006" key="18">
    <source>
        <dbReference type="Google" id="ProtNLM"/>
    </source>
</evidence>
<dbReference type="InterPro" id="IPR008753">
    <property type="entry name" value="Peptidase_M13_N"/>
</dbReference>
<gene>
    <name evidence="14" type="ORF">PF001_g18370</name>
    <name evidence="13" type="ORF">PF006_g18545</name>
    <name evidence="12" type="ORF">PF009_g21258</name>
</gene>
<evidence type="ECO:0000313" key="12">
    <source>
        <dbReference type="EMBL" id="KAE8928601.1"/>
    </source>
</evidence>
<dbReference type="GO" id="GO:0046872">
    <property type="term" value="F:metal ion binding"/>
    <property type="evidence" value="ECO:0007669"/>
    <property type="project" value="UniProtKB-KW"/>
</dbReference>
<dbReference type="EMBL" id="QXGE01001395">
    <property type="protein sequence ID" value="KAE9293188.1"/>
    <property type="molecule type" value="Genomic_DNA"/>
</dbReference>
<dbReference type="Pfam" id="PF01431">
    <property type="entry name" value="Peptidase_M13"/>
    <property type="match status" value="1"/>
</dbReference>
<evidence type="ECO:0000256" key="7">
    <source>
        <dbReference type="ARBA" id="ARBA00023049"/>
    </source>
</evidence>
<evidence type="ECO:0000256" key="1">
    <source>
        <dbReference type="ARBA" id="ARBA00001947"/>
    </source>
</evidence>
<dbReference type="GO" id="GO:0016485">
    <property type="term" value="P:protein processing"/>
    <property type="evidence" value="ECO:0007669"/>
    <property type="project" value="TreeGrafter"/>
</dbReference>
<evidence type="ECO:0000256" key="4">
    <source>
        <dbReference type="ARBA" id="ARBA00022723"/>
    </source>
</evidence>
<keyword evidence="4" id="KW-0479">Metal-binding</keyword>
<keyword evidence="7" id="KW-0482">Metalloprotease</keyword>
<evidence type="ECO:0000256" key="5">
    <source>
        <dbReference type="ARBA" id="ARBA00022801"/>
    </source>
</evidence>
<feature type="domain" description="Peptidase M13 N-terminal" evidence="11">
    <location>
        <begin position="37"/>
        <end position="412"/>
    </location>
</feature>
<keyword evidence="5" id="KW-0378">Hydrolase</keyword>
<proteinExistence type="inferred from homology"/>
<feature type="compositionally biased region" description="Polar residues" evidence="8">
    <location>
        <begin position="869"/>
        <end position="889"/>
    </location>
</feature>
<evidence type="ECO:0000313" key="14">
    <source>
        <dbReference type="EMBL" id="KAE9293188.1"/>
    </source>
</evidence>
<keyword evidence="9" id="KW-0732">Signal</keyword>
<evidence type="ECO:0000313" key="15">
    <source>
        <dbReference type="Proteomes" id="UP000429523"/>
    </source>
</evidence>
<keyword evidence="3" id="KW-0645">Protease</keyword>
<accession>A0A6A3E9N5</accession>
<name>A0A6A3E9N5_9STRA</name>
<dbReference type="Gene3D" id="1.10.1380.10">
    <property type="entry name" value="Neutral endopeptidase , domain2"/>
    <property type="match status" value="1"/>
</dbReference>
<dbReference type="Pfam" id="PF05649">
    <property type="entry name" value="Peptidase_M13_N"/>
    <property type="match status" value="1"/>
</dbReference>
<dbReference type="PROSITE" id="PS51885">
    <property type="entry name" value="NEPRILYSIN"/>
    <property type="match status" value="1"/>
</dbReference>
<dbReference type="InterPro" id="IPR042089">
    <property type="entry name" value="Peptidase_M13_dom_2"/>
</dbReference>
<dbReference type="Gene3D" id="3.40.390.10">
    <property type="entry name" value="Collagenase (Catalytic Domain)"/>
    <property type="match status" value="1"/>
</dbReference>